<evidence type="ECO:0000313" key="2">
    <source>
        <dbReference type="Proteomes" id="UP000253934"/>
    </source>
</evidence>
<dbReference type="Proteomes" id="UP000253934">
    <property type="component" value="Unassembled WGS sequence"/>
</dbReference>
<comment type="caution">
    <text evidence="1">The sequence shown here is derived from an EMBL/GenBank/DDBJ whole genome shotgun (WGS) entry which is preliminary data.</text>
</comment>
<proteinExistence type="predicted"/>
<name>A0A369KVP7_9BACT</name>
<gene>
    <name evidence="1" type="ORF">DCC88_02790</name>
</gene>
<organism evidence="1 2">
    <name type="scientific">Spirobacillus cienkowskii</name>
    <dbReference type="NCBI Taxonomy" id="495820"/>
    <lineage>
        <taxon>Bacteria</taxon>
        <taxon>Pseudomonadati</taxon>
        <taxon>Bdellovibrionota</taxon>
        <taxon>Oligoflexia</taxon>
        <taxon>Silvanigrellales</taxon>
        <taxon>Spirobacillus</taxon>
    </lineage>
</organism>
<protein>
    <recommendedName>
        <fullName evidence="3">Ketopantoate reductase N-terminal domain-containing protein</fullName>
    </recommendedName>
</protein>
<dbReference type="Gene3D" id="3.40.50.720">
    <property type="entry name" value="NAD(P)-binding Rossmann-like Domain"/>
    <property type="match status" value="1"/>
</dbReference>
<keyword evidence="2" id="KW-1185">Reference proteome</keyword>
<evidence type="ECO:0008006" key="3">
    <source>
        <dbReference type="Google" id="ProtNLM"/>
    </source>
</evidence>
<sequence length="328" mass="38025">MFLPEYINDKNTTKSDFSRIVIGGGALGLFIASCISKEFSNNNLTILTKSKIKQPVLIQDLTHNISQFYFQNIVLSKNFKNNSIKLSQATPFAILYICIPPDLIKKSYQYISKIINCNSHIKKFFIIFLNNGIVDPNIIKKFNKKKLIFIRCIVLSGFLREIKDNSTIIKNTSGKNIYYGSSSKISKPHLSKILPMEYLKYSYKRNIFNIEKAKFITNFLLGLCIGKKILPNSEIFKILPKEQRKVVFKNFCLLFPDTSITPLFIEKYFTETIKNTAENFNSISVSWHNGNSKPIDYFVANIKKMSYSIKKREVILFFNRFIKKFQLN</sequence>
<reference evidence="1" key="1">
    <citation type="submission" date="2018-04" db="EMBL/GenBank/DDBJ databases">
        <title>Draft genome sequence of the Candidatus Spirobacillus cienkowskii, a pathogen of freshwater Daphnia species, reconstructed from hemolymph metagenomic reads.</title>
        <authorList>
            <person name="Bresciani L."/>
            <person name="Lemos L.N."/>
            <person name="Wale N."/>
            <person name="Lin J.Y."/>
            <person name="Fernandes G.R."/>
            <person name="Duffy M.A."/>
            <person name="Rodrigues J.M."/>
        </authorList>
    </citation>
    <scope>NUCLEOTIDE SEQUENCE [LARGE SCALE GENOMIC DNA]</scope>
    <source>
        <strain evidence="1">Binning01</strain>
    </source>
</reference>
<evidence type="ECO:0000313" key="1">
    <source>
        <dbReference type="EMBL" id="RDB36887.1"/>
    </source>
</evidence>
<dbReference type="AlphaFoldDB" id="A0A369KVP7"/>
<dbReference type="EMBL" id="QOVW01000019">
    <property type="protein sequence ID" value="RDB36887.1"/>
    <property type="molecule type" value="Genomic_DNA"/>
</dbReference>
<accession>A0A369KVP7</accession>